<keyword evidence="2" id="KW-0479">Metal-binding</keyword>
<dbReference type="EC" id="1.13.11.46" evidence="4"/>
<dbReference type="EMBL" id="UXAV01000042">
    <property type="protein sequence ID" value="VDC28824.1"/>
    <property type="molecule type" value="Genomic_DNA"/>
</dbReference>
<accession>A0A3P5XBZ2</accession>
<dbReference type="GO" id="GO:0046872">
    <property type="term" value="F:metal ion binding"/>
    <property type="evidence" value="ECO:0007669"/>
    <property type="project" value="UniProtKB-KW"/>
</dbReference>
<gene>
    <name evidence="4" type="ORF">FILTAD_01859</name>
</gene>
<dbReference type="AlphaFoldDB" id="A0A3P5XBZ2"/>
<evidence type="ECO:0000259" key="3">
    <source>
        <dbReference type="PROSITE" id="PS51819"/>
    </source>
</evidence>
<feature type="domain" description="VOC" evidence="3">
    <location>
        <begin position="6"/>
        <end position="134"/>
    </location>
</feature>
<dbReference type="GO" id="GO:0046491">
    <property type="term" value="P:L-methylmalonyl-CoA metabolic process"/>
    <property type="evidence" value="ECO:0007669"/>
    <property type="project" value="TreeGrafter"/>
</dbReference>
<dbReference type="GO" id="GO:0050585">
    <property type="term" value="F:4-hydroxymandelate synthase activity"/>
    <property type="evidence" value="ECO:0007669"/>
    <property type="project" value="UniProtKB-EC"/>
</dbReference>
<evidence type="ECO:0000256" key="1">
    <source>
        <dbReference type="ARBA" id="ARBA00009308"/>
    </source>
</evidence>
<dbReference type="Gene3D" id="3.10.180.10">
    <property type="entry name" value="2,3-Dihydroxybiphenyl 1,2-Dioxygenase, domain 1"/>
    <property type="match status" value="1"/>
</dbReference>
<dbReference type="PANTHER" id="PTHR43048">
    <property type="entry name" value="METHYLMALONYL-COA EPIMERASE"/>
    <property type="match status" value="1"/>
</dbReference>
<dbReference type="InterPro" id="IPR017515">
    <property type="entry name" value="MeMalonyl-CoA_epimerase"/>
</dbReference>
<dbReference type="InterPro" id="IPR051785">
    <property type="entry name" value="MMCE/EMCE_epimerase"/>
</dbReference>
<dbReference type="Pfam" id="PF13669">
    <property type="entry name" value="Glyoxalase_4"/>
    <property type="match status" value="1"/>
</dbReference>
<dbReference type="InterPro" id="IPR037523">
    <property type="entry name" value="VOC_core"/>
</dbReference>
<dbReference type="PANTHER" id="PTHR43048:SF3">
    <property type="entry name" value="METHYLMALONYL-COA EPIMERASE, MITOCHONDRIAL"/>
    <property type="match status" value="1"/>
</dbReference>
<dbReference type="InterPro" id="IPR029068">
    <property type="entry name" value="Glyas_Bleomycin-R_OHBP_Dase"/>
</dbReference>
<name>A0A3P5XBZ2_9BACL</name>
<evidence type="ECO:0000313" key="5">
    <source>
        <dbReference type="Proteomes" id="UP000270468"/>
    </source>
</evidence>
<comment type="similarity">
    <text evidence="1">Belongs to the methylmalonyl-CoA epimerase family.</text>
</comment>
<evidence type="ECO:0000313" key="4">
    <source>
        <dbReference type="EMBL" id="VDC28824.1"/>
    </source>
</evidence>
<dbReference type="SUPFAM" id="SSF54593">
    <property type="entry name" value="Glyoxalase/Bleomycin resistance protein/Dihydroxybiphenyl dioxygenase"/>
    <property type="match status" value="1"/>
</dbReference>
<keyword evidence="4" id="KW-0560">Oxidoreductase</keyword>
<dbReference type="Proteomes" id="UP000270468">
    <property type="component" value="Unassembled WGS sequence"/>
</dbReference>
<dbReference type="CDD" id="cd07249">
    <property type="entry name" value="MMCE"/>
    <property type="match status" value="1"/>
</dbReference>
<dbReference type="NCBIfam" id="TIGR03081">
    <property type="entry name" value="metmalonyl_epim"/>
    <property type="match status" value="1"/>
</dbReference>
<proteinExistence type="inferred from homology"/>
<evidence type="ECO:0000256" key="2">
    <source>
        <dbReference type="ARBA" id="ARBA00022723"/>
    </source>
</evidence>
<sequence>MSILKKVDHIGIAVRSIDKSVAYYIDTLGLKLLAIEEVVSQNVRVAFIDAGNIKLELLEPLSEEGAIAKFLAKRGEGVHHIAFGVTDIRTRMAELQEKGVQLLQDEPNPGAGGAKVAFLHPKSSFGVLYELCDKSSKGE</sequence>
<keyword evidence="5" id="KW-1185">Reference proteome</keyword>
<reference evidence="4 5" key="1">
    <citation type="submission" date="2018-11" db="EMBL/GenBank/DDBJ databases">
        <authorList>
            <person name="Criscuolo A."/>
        </authorList>
    </citation>
    <scope>NUCLEOTIDE SEQUENCE [LARGE SCALE GENOMIC DNA]</scope>
    <source>
        <strain evidence="4">ATB-66</strain>
    </source>
</reference>
<dbReference type="PROSITE" id="PS51819">
    <property type="entry name" value="VOC"/>
    <property type="match status" value="1"/>
</dbReference>
<dbReference type="GO" id="GO:0004493">
    <property type="term" value="F:methylmalonyl-CoA epimerase activity"/>
    <property type="evidence" value="ECO:0007669"/>
    <property type="project" value="TreeGrafter"/>
</dbReference>
<organism evidence="4 5">
    <name type="scientific">Filibacter tadaridae</name>
    <dbReference type="NCBI Taxonomy" id="2483811"/>
    <lineage>
        <taxon>Bacteria</taxon>
        <taxon>Bacillati</taxon>
        <taxon>Bacillota</taxon>
        <taxon>Bacilli</taxon>
        <taxon>Bacillales</taxon>
        <taxon>Caryophanaceae</taxon>
        <taxon>Filibacter</taxon>
    </lineage>
</organism>
<protein>
    <submittedName>
        <fullName evidence="4">4-hydroxymandelate synthase</fullName>
        <ecNumber evidence="4">1.13.11.46</ecNumber>
    </submittedName>
</protein>